<protein>
    <submittedName>
        <fullName evidence="2">Tetratricopeptide repeat protein</fullName>
    </submittedName>
</protein>
<comment type="caution">
    <text evidence="2">The sequence shown here is derived from an EMBL/GenBank/DDBJ whole genome shotgun (WGS) entry which is preliminary data.</text>
</comment>
<dbReference type="PANTHER" id="PTHR12558:SF13">
    <property type="entry name" value="CELL DIVISION CYCLE PROTEIN 27 HOMOLOG"/>
    <property type="match status" value="1"/>
</dbReference>
<evidence type="ECO:0000313" key="2">
    <source>
        <dbReference type="EMBL" id="RXK56278.1"/>
    </source>
</evidence>
<feature type="repeat" description="TPR" evidence="1">
    <location>
        <begin position="329"/>
        <end position="362"/>
    </location>
</feature>
<gene>
    <name evidence="2" type="ORF">ESB00_10505</name>
</gene>
<dbReference type="Pfam" id="PF13432">
    <property type="entry name" value="TPR_16"/>
    <property type="match status" value="1"/>
</dbReference>
<keyword evidence="1" id="KW-0802">TPR repeat</keyword>
<evidence type="ECO:0000256" key="1">
    <source>
        <dbReference type="PROSITE-ProRule" id="PRU00339"/>
    </source>
</evidence>
<dbReference type="SMART" id="SM00028">
    <property type="entry name" value="TPR"/>
    <property type="match status" value="4"/>
</dbReference>
<dbReference type="AlphaFoldDB" id="A0A4Q1CBC2"/>
<accession>A0A4Q1CBC2</accession>
<dbReference type="OrthoDB" id="192575at2"/>
<evidence type="ECO:0000313" key="3">
    <source>
        <dbReference type="Proteomes" id="UP000290218"/>
    </source>
</evidence>
<dbReference type="Pfam" id="PF14559">
    <property type="entry name" value="TPR_19"/>
    <property type="match status" value="1"/>
</dbReference>
<organism evidence="2 3">
    <name type="scientific">Oleiharenicola lentus</name>
    <dbReference type="NCBI Taxonomy" id="2508720"/>
    <lineage>
        <taxon>Bacteria</taxon>
        <taxon>Pseudomonadati</taxon>
        <taxon>Verrucomicrobiota</taxon>
        <taxon>Opitutia</taxon>
        <taxon>Opitutales</taxon>
        <taxon>Opitutaceae</taxon>
        <taxon>Oleiharenicola</taxon>
    </lineage>
</organism>
<dbReference type="PROSITE" id="PS50005">
    <property type="entry name" value="TPR"/>
    <property type="match status" value="2"/>
</dbReference>
<dbReference type="InterPro" id="IPR019734">
    <property type="entry name" value="TPR_rpt"/>
</dbReference>
<reference evidence="2 3" key="1">
    <citation type="submission" date="2019-01" db="EMBL/GenBank/DDBJ databases">
        <title>Lacunisphaera sp. strain TWA-58.</title>
        <authorList>
            <person name="Chen W.-M."/>
        </authorList>
    </citation>
    <scope>NUCLEOTIDE SEQUENCE [LARGE SCALE GENOMIC DNA]</scope>
    <source>
        <strain evidence="2 3">TWA-58</strain>
    </source>
</reference>
<dbReference type="Proteomes" id="UP000290218">
    <property type="component" value="Unassembled WGS sequence"/>
</dbReference>
<keyword evidence="3" id="KW-1185">Reference proteome</keyword>
<dbReference type="InterPro" id="IPR011990">
    <property type="entry name" value="TPR-like_helical_dom_sf"/>
</dbReference>
<sequence>MNEIIGFGSSPAARASCWVRPMSMNFAAQSLKVSCAWARRSAASEARGSFMQGVAPSQCPPTLLRQVLPLLAGWGRNWLETFRARPVLDDMLRPLLLSALTVLAVHAGEPSVREQVGELFQQRRWHDARLVLEGITAREPANAEAWQALGQANLALQNADAAVAAQEKAVELLPHDAVYRLQLGHAYGFAATKAGLFAKLGFAKKCKAAYDRAVELDPTNLNARWSLMEFCRQAPGIVGGGIELAYAQAAEIKKLDVRRGRAAYASLYSHEKKFTEAIALYDEVLRETPGDPDALYHFGRLAAQTGLQLDRGLAALREIVAQPDRKNDARVHTFIGDILLKKGDKPGAITAYETALTGDPGYTRALEALRKLKEG</sequence>
<feature type="repeat" description="TPR" evidence="1">
    <location>
        <begin position="143"/>
        <end position="176"/>
    </location>
</feature>
<dbReference type="PANTHER" id="PTHR12558">
    <property type="entry name" value="CELL DIVISION CYCLE 16,23,27"/>
    <property type="match status" value="1"/>
</dbReference>
<proteinExistence type="predicted"/>
<dbReference type="EMBL" id="SDHX01000001">
    <property type="protein sequence ID" value="RXK56278.1"/>
    <property type="molecule type" value="Genomic_DNA"/>
</dbReference>
<dbReference type="SUPFAM" id="SSF48452">
    <property type="entry name" value="TPR-like"/>
    <property type="match status" value="1"/>
</dbReference>
<name>A0A4Q1CBC2_9BACT</name>
<dbReference type="Gene3D" id="1.25.40.10">
    <property type="entry name" value="Tetratricopeptide repeat domain"/>
    <property type="match status" value="2"/>
</dbReference>